<accession>A0A1F5AC30</accession>
<comment type="caution">
    <text evidence="1">The sequence shown here is derived from an EMBL/GenBank/DDBJ whole genome shotgun (WGS) entry which is preliminary data.</text>
</comment>
<dbReference type="InterPro" id="IPR035093">
    <property type="entry name" value="RelE/ParE_toxin_dom_sf"/>
</dbReference>
<protein>
    <recommendedName>
        <fullName evidence="3">Cytotoxin</fullName>
    </recommendedName>
</protein>
<evidence type="ECO:0000313" key="1">
    <source>
        <dbReference type="EMBL" id="OGD15856.1"/>
    </source>
</evidence>
<proteinExistence type="predicted"/>
<dbReference type="STRING" id="1797291.A2V47_07840"/>
<dbReference type="Proteomes" id="UP000177701">
    <property type="component" value="Unassembled WGS sequence"/>
</dbReference>
<reference evidence="1 2" key="1">
    <citation type="journal article" date="2016" name="Nat. Commun.">
        <title>Thousands of microbial genomes shed light on interconnected biogeochemical processes in an aquifer system.</title>
        <authorList>
            <person name="Anantharaman K."/>
            <person name="Brown C.T."/>
            <person name="Hug L.A."/>
            <person name="Sharon I."/>
            <person name="Castelle C.J."/>
            <person name="Probst A.J."/>
            <person name="Thomas B.C."/>
            <person name="Singh A."/>
            <person name="Wilkins M.J."/>
            <person name="Karaoz U."/>
            <person name="Brodie E.L."/>
            <person name="Williams K.H."/>
            <person name="Hubbard S.S."/>
            <person name="Banfield J.F."/>
        </authorList>
    </citation>
    <scope>NUCLEOTIDE SEQUENCE [LARGE SCALE GENOMIC DNA]</scope>
</reference>
<sequence>MKIRITNRFKRSFKALSVEERNAFKKHIELLIKYPNPPFYPSLRIKKIRGISGIFECSINKEIRMTWQYIQSDIILLRNIDKHDKTLSNP</sequence>
<organism evidence="1 2">
    <name type="scientific">Candidatus Sediminicultor quintus</name>
    <dbReference type="NCBI Taxonomy" id="1797291"/>
    <lineage>
        <taxon>Bacteria</taxon>
        <taxon>Pseudomonadati</taxon>
        <taxon>Atribacterota</taxon>
        <taxon>Candidatus Phoenicimicrobiia</taxon>
        <taxon>Candidatus Pheonicimicrobiales</taxon>
        <taxon>Candidatus Phoenicimicrobiaceae</taxon>
        <taxon>Candidatus Sediminicultor</taxon>
    </lineage>
</organism>
<dbReference type="AlphaFoldDB" id="A0A1F5AC30"/>
<dbReference type="EMBL" id="MEYH01000046">
    <property type="protein sequence ID" value="OGD15856.1"/>
    <property type="molecule type" value="Genomic_DNA"/>
</dbReference>
<evidence type="ECO:0000313" key="2">
    <source>
        <dbReference type="Proteomes" id="UP000177701"/>
    </source>
</evidence>
<dbReference type="SUPFAM" id="SSF143011">
    <property type="entry name" value="RelE-like"/>
    <property type="match status" value="1"/>
</dbReference>
<evidence type="ECO:0008006" key="3">
    <source>
        <dbReference type="Google" id="ProtNLM"/>
    </source>
</evidence>
<name>A0A1F5AC30_9BACT</name>
<gene>
    <name evidence="1" type="ORF">A2V47_07840</name>
</gene>
<dbReference type="Gene3D" id="3.30.2310.20">
    <property type="entry name" value="RelE-like"/>
    <property type="match status" value="1"/>
</dbReference>